<dbReference type="Proteomes" id="UP000094622">
    <property type="component" value="Unassembled WGS sequence"/>
</dbReference>
<organism evidence="1 2">
    <name type="scientific">Methylobrevis pamukkalensis</name>
    <dbReference type="NCBI Taxonomy" id="1439726"/>
    <lineage>
        <taxon>Bacteria</taxon>
        <taxon>Pseudomonadati</taxon>
        <taxon>Pseudomonadota</taxon>
        <taxon>Alphaproteobacteria</taxon>
        <taxon>Hyphomicrobiales</taxon>
        <taxon>Pleomorphomonadaceae</taxon>
        <taxon>Methylobrevis</taxon>
    </lineage>
</organism>
<accession>A0A1E3H537</accession>
<dbReference type="NCBIfam" id="TIGR03293">
    <property type="entry name" value="PhnG_redo"/>
    <property type="match status" value="1"/>
</dbReference>
<proteinExistence type="predicted"/>
<dbReference type="GO" id="GO:0019634">
    <property type="term" value="P:organic phosphonate metabolic process"/>
    <property type="evidence" value="ECO:0007669"/>
    <property type="project" value="InterPro"/>
</dbReference>
<comment type="caution">
    <text evidence="1">The sequence shown here is derived from an EMBL/GenBank/DDBJ whole genome shotgun (WGS) entry which is preliminary data.</text>
</comment>
<gene>
    <name evidence="1" type="primary">phnG</name>
    <name evidence="1" type="ORF">A6302_02033</name>
</gene>
<keyword evidence="2" id="KW-1185">Reference proteome</keyword>
<reference evidence="1 2" key="1">
    <citation type="submission" date="2016-07" db="EMBL/GenBank/DDBJ databases">
        <title>Draft Genome Sequence of Methylobrevis pamukkalensis PK2.</title>
        <authorList>
            <person name="Vasilenko O.V."/>
            <person name="Doronina N.V."/>
            <person name="Shmareva M.N."/>
            <person name="Tarlachkov S.V."/>
            <person name="Mustakhimov I."/>
            <person name="Trotsenko Y.A."/>
        </authorList>
    </citation>
    <scope>NUCLEOTIDE SEQUENCE [LARGE SCALE GENOMIC DNA]</scope>
    <source>
        <strain evidence="1 2">PK2</strain>
    </source>
</reference>
<dbReference type="Pfam" id="PF06754">
    <property type="entry name" value="PhnG"/>
    <property type="match status" value="1"/>
</dbReference>
<name>A0A1E3H537_9HYPH</name>
<dbReference type="GO" id="GO:0015716">
    <property type="term" value="P:organic phosphonate transport"/>
    <property type="evidence" value="ECO:0007669"/>
    <property type="project" value="InterPro"/>
</dbReference>
<dbReference type="RefSeq" id="WP_245293999.1">
    <property type="nucleotide sequence ID" value="NZ_MCRJ01000044.1"/>
</dbReference>
<protein>
    <submittedName>
        <fullName evidence="1">Alpha-D-ribose 1-methylphosphonate 5-triphosphate synthase subunit PhnG</fullName>
        <ecNumber evidence="1">2.7.8.37</ecNumber>
    </submittedName>
</protein>
<dbReference type="AlphaFoldDB" id="A0A1E3H537"/>
<dbReference type="EMBL" id="MCRJ01000044">
    <property type="protein sequence ID" value="ODN70611.1"/>
    <property type="molecule type" value="Genomic_DNA"/>
</dbReference>
<dbReference type="GO" id="GO:0061693">
    <property type="term" value="F:alpha-D-ribose 1-methylphosphonate 5-triphosphate synthase activity"/>
    <property type="evidence" value="ECO:0007669"/>
    <property type="project" value="UniProtKB-EC"/>
</dbReference>
<evidence type="ECO:0000313" key="2">
    <source>
        <dbReference type="Proteomes" id="UP000094622"/>
    </source>
</evidence>
<dbReference type="EC" id="2.7.8.37" evidence="1"/>
<dbReference type="PATRIC" id="fig|1439726.3.peg.2151"/>
<sequence length="151" mass="16384">MLNEADQVNHKHRLDVLATCEATLLAERYRALGGVPECFPVRGPEIGMVMLRGRAGGSGAPFNLGEATVTRASVKLESGEVGHAVILGRDMEKARIFAHLGAMAQRAEWAARIDRDVIAPALAAREADRAVRAEETEATRVDFFTMVRGED</sequence>
<dbReference type="InterPro" id="IPR009609">
    <property type="entry name" value="Phosphonate_metab_PhnG"/>
</dbReference>
<evidence type="ECO:0000313" key="1">
    <source>
        <dbReference type="EMBL" id="ODN70611.1"/>
    </source>
</evidence>
<keyword evidence="1" id="KW-0808">Transferase</keyword>